<dbReference type="RefSeq" id="WP_125672153.1">
    <property type="nucleotide sequence ID" value="NZ_RCOS01000132.1"/>
</dbReference>
<protein>
    <submittedName>
        <fullName evidence="1">Uncharacterized protein</fullName>
    </submittedName>
</protein>
<gene>
    <name evidence="1" type="ORF">D6D85_11765</name>
</gene>
<dbReference type="AlphaFoldDB" id="A0A3R9QTN2"/>
<reference evidence="1 2" key="1">
    <citation type="submission" date="2018-10" db="EMBL/GenBank/DDBJ databases">
        <title>Co-occurring genomic capacity for anaerobic methane metabolism and dissimilatory sulfite reduction discovered in the Korarchaeota.</title>
        <authorList>
            <person name="Mckay L.J."/>
            <person name="Dlakic M."/>
            <person name="Fields M.W."/>
            <person name="Delmont T.O."/>
            <person name="Eren A.M."/>
            <person name="Jay Z.J."/>
            <person name="Klingelsmith K.B."/>
            <person name="Rusch D.B."/>
            <person name="Inskeep W.P."/>
        </authorList>
    </citation>
    <scope>NUCLEOTIDE SEQUENCE [LARGE SCALE GENOMIC DNA]</scope>
    <source>
        <strain evidence="1 2">MDKW</strain>
    </source>
</reference>
<organism evidence="1 2">
    <name type="scientific">Candidatus Methanodesulfokora washburnensis</name>
    <dbReference type="NCBI Taxonomy" id="2478471"/>
    <lineage>
        <taxon>Archaea</taxon>
        <taxon>Thermoproteota</taxon>
        <taxon>Candidatus Korarchaeia</taxon>
        <taxon>Candidatus Korarchaeia incertae sedis</taxon>
        <taxon>Candidatus Methanodesulfokora</taxon>
    </lineage>
</organism>
<dbReference type="Proteomes" id="UP000277582">
    <property type="component" value="Unassembled WGS sequence"/>
</dbReference>
<proteinExistence type="predicted"/>
<dbReference type="EMBL" id="RCOS01000132">
    <property type="protein sequence ID" value="RSN72961.1"/>
    <property type="molecule type" value="Genomic_DNA"/>
</dbReference>
<evidence type="ECO:0000313" key="2">
    <source>
        <dbReference type="Proteomes" id="UP000277582"/>
    </source>
</evidence>
<comment type="caution">
    <text evidence="1">The sequence shown here is derived from an EMBL/GenBank/DDBJ whole genome shotgun (WGS) entry which is preliminary data.</text>
</comment>
<keyword evidence="2" id="KW-1185">Reference proteome</keyword>
<sequence length="294" mass="31174">MAYEVPDFAAQVSIIASEVTLSVAVSGTANVNISGQSIDVKITNAVDASGNPIPLKIDISAQSLATLAVDIKSQSVGNLGVDIKSQSVGNLKVDIAAQSAGNVAVNIAAQSINVNIVGQGGYFHRTDLVDQLVKSGQLVDAKYVTTTTGAGYRVIYTVPTGYVAYLVSGYLAAQVSSTGALSNPTLEIENPSGTLWYLLTFLISPGGFYQEQFRPATPVPFPEGWKFEVAWDQANIKICAQYFLYLVPVSSLSAAIDPESHLAKLIAGKVKLESPKETQIRCPLGTFINEVKEE</sequence>
<evidence type="ECO:0000313" key="1">
    <source>
        <dbReference type="EMBL" id="RSN72961.1"/>
    </source>
</evidence>
<name>A0A3R9QTN2_9CREN</name>
<accession>A0A3R9QTN2</accession>